<protein>
    <recommendedName>
        <fullName evidence="4">Outer membrane protein beta-barrel domain-containing protein</fullName>
    </recommendedName>
</protein>
<keyword evidence="1" id="KW-0732">Signal</keyword>
<evidence type="ECO:0000256" key="1">
    <source>
        <dbReference type="SAM" id="SignalP"/>
    </source>
</evidence>
<comment type="caution">
    <text evidence="2">The sequence shown here is derived from an EMBL/GenBank/DDBJ whole genome shotgun (WGS) entry which is preliminary data.</text>
</comment>
<evidence type="ECO:0000313" key="3">
    <source>
        <dbReference type="Proteomes" id="UP000216147"/>
    </source>
</evidence>
<proteinExistence type="predicted"/>
<organism evidence="2 3">
    <name type="scientific">Brevundimonas subvibrioides</name>
    <dbReference type="NCBI Taxonomy" id="74313"/>
    <lineage>
        <taxon>Bacteria</taxon>
        <taxon>Pseudomonadati</taxon>
        <taxon>Pseudomonadota</taxon>
        <taxon>Alphaproteobacteria</taxon>
        <taxon>Caulobacterales</taxon>
        <taxon>Caulobacteraceae</taxon>
        <taxon>Brevundimonas</taxon>
    </lineage>
</organism>
<dbReference type="EMBL" id="NCEQ01000001">
    <property type="protein sequence ID" value="OYX58888.1"/>
    <property type="molecule type" value="Genomic_DNA"/>
</dbReference>
<reference evidence="2 3" key="1">
    <citation type="submission" date="2017-03" db="EMBL/GenBank/DDBJ databases">
        <title>Lifting the veil on microbial sulfur biogeochemistry in mining wastewaters.</title>
        <authorList>
            <person name="Kantor R.S."/>
            <person name="Colenbrander Nelson T."/>
            <person name="Marshall S."/>
            <person name="Bennett D."/>
            <person name="Apte S."/>
            <person name="Camacho D."/>
            <person name="Thomas B.C."/>
            <person name="Warren L.A."/>
            <person name="Banfield J.F."/>
        </authorList>
    </citation>
    <scope>NUCLEOTIDE SEQUENCE [LARGE SCALE GENOMIC DNA]</scope>
    <source>
        <strain evidence="2">32-68-21</strain>
    </source>
</reference>
<evidence type="ECO:0000313" key="2">
    <source>
        <dbReference type="EMBL" id="OYX58888.1"/>
    </source>
</evidence>
<feature type="chain" id="PRO_5013079007" description="Outer membrane protein beta-barrel domain-containing protein" evidence="1">
    <location>
        <begin position="41"/>
        <end position="253"/>
    </location>
</feature>
<dbReference type="NCBIfam" id="TIGR02001">
    <property type="entry name" value="gcw_chp"/>
    <property type="match status" value="1"/>
</dbReference>
<name>A0A258HRC8_9CAUL</name>
<dbReference type="AlphaFoldDB" id="A0A258HRC8"/>
<evidence type="ECO:0008006" key="4">
    <source>
        <dbReference type="Google" id="ProtNLM"/>
    </source>
</evidence>
<accession>A0A258HRC8</accession>
<feature type="signal peptide" evidence="1">
    <location>
        <begin position="1"/>
        <end position="40"/>
    </location>
</feature>
<dbReference type="Pfam" id="PF09694">
    <property type="entry name" value="Gcw_chp"/>
    <property type="match status" value="1"/>
</dbReference>
<dbReference type="Proteomes" id="UP000216147">
    <property type="component" value="Unassembled WGS sequence"/>
</dbReference>
<gene>
    <name evidence="2" type="ORF">B7Y86_00180</name>
</gene>
<sequence>MHGTINRGGSPRRLGSPLAGRIAGAALTVFSLSIAGTALAGEPTAAPAPAGPRLTGTLGLASQYVSKGVGRSNGEASASGSIELSRNGFYGSLFASSAELSQGSDAELVTTLGYRTTIADFGLDVAVINRDFPGTRAGVDANITEYQADLSGHAGPVSTRFRVNYSADGFASTKEAWWIEFQGGIALDDNTKATAAVGNRTADGGAEYAAWNVGVKRKLPHDLALDLRWYDTDGHSYGDAYEGRLVAALTYSF</sequence>
<dbReference type="InterPro" id="IPR010239">
    <property type="entry name" value="CHP02001"/>
</dbReference>